<dbReference type="SUPFAM" id="SSF88946">
    <property type="entry name" value="Sigma2 domain of RNA polymerase sigma factors"/>
    <property type="match status" value="1"/>
</dbReference>
<dbReference type="InterPro" id="IPR013249">
    <property type="entry name" value="RNA_pol_sigma70_r4_t2"/>
</dbReference>
<dbReference type="Pfam" id="PF04542">
    <property type="entry name" value="Sigma70_r2"/>
    <property type="match status" value="1"/>
</dbReference>
<comment type="similarity">
    <text evidence="1">Belongs to the sigma-70 factor family. ECF subfamily.</text>
</comment>
<accession>A0A919MUF0</accession>
<evidence type="ECO:0000256" key="1">
    <source>
        <dbReference type="ARBA" id="ARBA00010641"/>
    </source>
</evidence>
<dbReference type="EMBL" id="BOMQ01000106">
    <property type="protein sequence ID" value="GIE54588.1"/>
    <property type="molecule type" value="Genomic_DNA"/>
</dbReference>
<dbReference type="SUPFAM" id="SSF88659">
    <property type="entry name" value="Sigma3 and sigma4 domains of RNA polymerase sigma factors"/>
    <property type="match status" value="1"/>
</dbReference>
<dbReference type="InterPro" id="IPR013324">
    <property type="entry name" value="RNA_pol_sigma_r3/r4-like"/>
</dbReference>
<dbReference type="GO" id="GO:0006352">
    <property type="term" value="P:DNA-templated transcription initiation"/>
    <property type="evidence" value="ECO:0007669"/>
    <property type="project" value="InterPro"/>
</dbReference>
<name>A0A919MUF0_9ACTN</name>
<evidence type="ECO:0000313" key="9">
    <source>
        <dbReference type="EMBL" id="GIE54588.1"/>
    </source>
</evidence>
<evidence type="ECO:0000259" key="7">
    <source>
        <dbReference type="Pfam" id="PF08281"/>
    </source>
</evidence>
<evidence type="ECO:0000259" key="6">
    <source>
        <dbReference type="Pfam" id="PF04542"/>
    </source>
</evidence>
<dbReference type="SUPFAM" id="SSF54427">
    <property type="entry name" value="NTF2-like"/>
    <property type="match status" value="1"/>
</dbReference>
<dbReference type="Pfam" id="PF12680">
    <property type="entry name" value="SnoaL_2"/>
    <property type="match status" value="1"/>
</dbReference>
<dbReference type="NCBIfam" id="TIGR02937">
    <property type="entry name" value="sigma70-ECF"/>
    <property type="match status" value="1"/>
</dbReference>
<dbReference type="InterPro" id="IPR014284">
    <property type="entry name" value="RNA_pol_sigma-70_dom"/>
</dbReference>
<protein>
    <submittedName>
        <fullName evidence="9">RNA polymerase sigma factor</fullName>
    </submittedName>
</protein>
<comment type="subunit">
    <text evidence="2">Interacts transiently with the RNA polymerase catalytic core formed by RpoA, RpoB, RpoC and RpoZ (2 alpha, 1 beta, 1 beta' and 1 omega subunit) to form the RNA polymerase holoenzyme that can initiate transcription.</text>
</comment>
<dbReference type="Gene3D" id="1.10.10.10">
    <property type="entry name" value="Winged helix-like DNA-binding domain superfamily/Winged helix DNA-binding domain"/>
    <property type="match status" value="1"/>
</dbReference>
<evidence type="ECO:0000313" key="10">
    <source>
        <dbReference type="Proteomes" id="UP000647172"/>
    </source>
</evidence>
<evidence type="ECO:0000256" key="3">
    <source>
        <dbReference type="ARBA" id="ARBA00023015"/>
    </source>
</evidence>
<dbReference type="PANTHER" id="PTHR30173">
    <property type="entry name" value="SIGMA 19 FACTOR"/>
    <property type="match status" value="1"/>
</dbReference>
<evidence type="ECO:0000256" key="2">
    <source>
        <dbReference type="ARBA" id="ARBA00011344"/>
    </source>
</evidence>
<dbReference type="RefSeq" id="WP_239131116.1">
    <property type="nucleotide sequence ID" value="NZ_BAAAYJ010000043.1"/>
</dbReference>
<dbReference type="InterPro" id="IPR036388">
    <property type="entry name" value="WH-like_DNA-bd_sf"/>
</dbReference>
<evidence type="ECO:0000256" key="4">
    <source>
        <dbReference type="ARBA" id="ARBA00023082"/>
    </source>
</evidence>
<feature type="domain" description="SnoaL-like" evidence="8">
    <location>
        <begin position="180"/>
        <end position="266"/>
    </location>
</feature>
<organism evidence="9 10">
    <name type="scientific">Actinoplanes nipponensis</name>
    <dbReference type="NCBI Taxonomy" id="135950"/>
    <lineage>
        <taxon>Bacteria</taxon>
        <taxon>Bacillati</taxon>
        <taxon>Actinomycetota</taxon>
        <taxon>Actinomycetes</taxon>
        <taxon>Micromonosporales</taxon>
        <taxon>Micromonosporaceae</taxon>
        <taxon>Actinoplanes</taxon>
    </lineage>
</organism>
<evidence type="ECO:0000259" key="8">
    <source>
        <dbReference type="Pfam" id="PF12680"/>
    </source>
</evidence>
<dbReference type="PANTHER" id="PTHR30173:SF36">
    <property type="entry name" value="ECF RNA POLYMERASE SIGMA FACTOR SIGJ"/>
    <property type="match status" value="1"/>
</dbReference>
<feature type="domain" description="RNA polymerase sigma-70 region 2" evidence="6">
    <location>
        <begin position="16"/>
        <end position="79"/>
    </location>
</feature>
<dbReference type="Pfam" id="PF08281">
    <property type="entry name" value="Sigma70_r4_2"/>
    <property type="match status" value="1"/>
</dbReference>
<dbReference type="GO" id="GO:0003677">
    <property type="term" value="F:DNA binding"/>
    <property type="evidence" value="ECO:0007669"/>
    <property type="project" value="InterPro"/>
</dbReference>
<dbReference type="Proteomes" id="UP000647172">
    <property type="component" value="Unassembled WGS sequence"/>
</dbReference>
<keyword evidence="5" id="KW-0804">Transcription</keyword>
<dbReference type="InterPro" id="IPR007627">
    <property type="entry name" value="RNA_pol_sigma70_r2"/>
</dbReference>
<keyword evidence="10" id="KW-1185">Reference proteome</keyword>
<dbReference type="AlphaFoldDB" id="A0A919MUF0"/>
<keyword evidence="3" id="KW-0805">Transcription regulation</keyword>
<dbReference type="Gene3D" id="1.10.1740.10">
    <property type="match status" value="1"/>
</dbReference>
<keyword evidence="4" id="KW-0731">Sigma factor</keyword>
<dbReference type="GO" id="GO:0016987">
    <property type="term" value="F:sigma factor activity"/>
    <property type="evidence" value="ECO:0007669"/>
    <property type="project" value="UniProtKB-KW"/>
</dbReference>
<dbReference type="Gene3D" id="3.10.450.50">
    <property type="match status" value="1"/>
</dbReference>
<reference evidence="9" key="1">
    <citation type="submission" date="2021-01" db="EMBL/GenBank/DDBJ databases">
        <title>Whole genome shotgun sequence of Actinoplanes nipponensis NBRC 14063.</title>
        <authorList>
            <person name="Komaki H."/>
            <person name="Tamura T."/>
        </authorList>
    </citation>
    <scope>NUCLEOTIDE SEQUENCE</scope>
    <source>
        <strain evidence="9">NBRC 14063</strain>
    </source>
</reference>
<proteinExistence type="inferred from homology"/>
<sequence>MTPAGADFAAAAEPLRAELLAHCYRLLGSRHDAEDAVQETYLRAWRAYDRFEGRSTLRRWLYAIATRASLTAIEQRSRRAYPLEPLPDSLIGGDDPAAAVAARAGVRLAFVAALQRLPARQRAVLVLRDVLQWPAAEVAQLLDMTGAGVNSALQRARATLARLDLDLDDVAEPADTTVLDRYAAAFEHADVGRLADLVRDDVVLDMPPRARTYHGREAVLGFLAGKVHGRSWRVVATRANGQAAFECHLPEGLHALHVLTFRDGRIGRITVFLQE</sequence>
<dbReference type="InterPro" id="IPR052704">
    <property type="entry name" value="ECF_Sigma-70_Domain"/>
</dbReference>
<dbReference type="InterPro" id="IPR037401">
    <property type="entry name" value="SnoaL-like"/>
</dbReference>
<evidence type="ECO:0000256" key="5">
    <source>
        <dbReference type="ARBA" id="ARBA00023163"/>
    </source>
</evidence>
<feature type="domain" description="RNA polymerase sigma factor 70 region 4 type 2" evidence="7">
    <location>
        <begin position="108"/>
        <end position="160"/>
    </location>
</feature>
<dbReference type="InterPro" id="IPR032710">
    <property type="entry name" value="NTF2-like_dom_sf"/>
</dbReference>
<comment type="caution">
    <text evidence="9">The sequence shown here is derived from an EMBL/GenBank/DDBJ whole genome shotgun (WGS) entry which is preliminary data.</text>
</comment>
<dbReference type="InterPro" id="IPR013325">
    <property type="entry name" value="RNA_pol_sigma_r2"/>
</dbReference>
<gene>
    <name evidence="9" type="primary">rpoE_28</name>
    <name evidence="9" type="ORF">Ani05nite_81220</name>
</gene>